<dbReference type="GO" id="GO:0008157">
    <property type="term" value="F:protein phosphatase 1 binding"/>
    <property type="evidence" value="ECO:0007669"/>
    <property type="project" value="UniProtKB-UniRule"/>
</dbReference>
<dbReference type="EMBL" id="AZIM01000791">
    <property type="protein sequence ID" value="ETE69322.1"/>
    <property type="molecule type" value="Genomic_DNA"/>
</dbReference>
<keyword evidence="5" id="KW-0677">Repeat</keyword>
<dbReference type="GO" id="GO:0001843">
    <property type="term" value="P:neural tube closure"/>
    <property type="evidence" value="ECO:0007669"/>
    <property type="project" value="UniProtKB-UniRule"/>
</dbReference>
<keyword evidence="6 9" id="KW-0524">Neurogenesis</keyword>
<evidence type="ECO:0000256" key="2">
    <source>
        <dbReference type="ARBA" id="ARBA00011844"/>
    </source>
</evidence>
<protein>
    <recommendedName>
        <fullName evidence="9">Phosphatase and actin regulator 4</fullName>
    </recommendedName>
</protein>
<dbReference type="PANTHER" id="PTHR12751">
    <property type="entry name" value="PHOSPHATASE AND ACTIN REGULATOR PHACTR"/>
    <property type="match status" value="1"/>
</dbReference>
<dbReference type="Proteomes" id="UP000018936">
    <property type="component" value="Unassembled WGS sequence"/>
</dbReference>
<keyword evidence="8 9" id="KW-0966">Cell projection</keyword>
<dbReference type="GO" id="GO:2001045">
    <property type="term" value="P:negative regulation of integrin-mediated signaling pathway"/>
    <property type="evidence" value="ECO:0007669"/>
    <property type="project" value="UniProtKB-UniRule"/>
</dbReference>
<dbReference type="GO" id="GO:0051726">
    <property type="term" value="P:regulation of cell cycle"/>
    <property type="evidence" value="ECO:0007669"/>
    <property type="project" value="UniProtKB-UniRule"/>
</dbReference>
<keyword evidence="11" id="KW-1185">Reference proteome</keyword>
<gene>
    <name evidence="10" type="primary">Phactr4</name>
    <name evidence="10" type="ORF">L345_04878</name>
</gene>
<dbReference type="GO" id="GO:0030036">
    <property type="term" value="P:actin cytoskeleton organization"/>
    <property type="evidence" value="ECO:0007669"/>
    <property type="project" value="UniProtKB-UniRule"/>
</dbReference>
<dbReference type="OrthoDB" id="5563016at2759"/>
<dbReference type="GO" id="GO:0005737">
    <property type="term" value="C:cytoplasm"/>
    <property type="evidence" value="ECO:0007669"/>
    <property type="project" value="UniProtKB-SubCell"/>
</dbReference>
<sequence length="70" mass="8260">MQLKTSLKLVYQRVATLLSQRPTVAELQARKILRFNEYVEVTDAHDYDRRADKPWTKLTPADKVKRRSKS</sequence>
<dbReference type="GO" id="GO:0001755">
    <property type="term" value="P:neural crest cell migration"/>
    <property type="evidence" value="ECO:0007669"/>
    <property type="project" value="UniProtKB-UniRule"/>
</dbReference>
<comment type="subunit">
    <text evidence="2 9">Binds PPP1CA and actin.</text>
</comment>
<evidence type="ECO:0000256" key="7">
    <source>
        <dbReference type="ARBA" id="ARBA00023203"/>
    </source>
</evidence>
<keyword evidence="3 9" id="KW-0217">Developmental protein</keyword>
<evidence type="ECO:0000313" key="11">
    <source>
        <dbReference type="Proteomes" id="UP000018936"/>
    </source>
</evidence>
<dbReference type="GO" id="GO:0048484">
    <property type="term" value="P:enteric nervous system development"/>
    <property type="evidence" value="ECO:0007669"/>
    <property type="project" value="UniProtKB-UniRule"/>
</dbReference>
<keyword evidence="7 9" id="KW-0009">Actin-binding</keyword>
<evidence type="ECO:0000256" key="8">
    <source>
        <dbReference type="ARBA" id="ARBA00023273"/>
    </source>
</evidence>
<dbReference type="GO" id="GO:0007266">
    <property type="term" value="P:Rho protein signal transduction"/>
    <property type="evidence" value="ECO:0007669"/>
    <property type="project" value="UniProtKB-UniRule"/>
</dbReference>
<organism evidence="10 11">
    <name type="scientific">Ophiophagus hannah</name>
    <name type="common">King cobra</name>
    <name type="synonym">Naja hannah</name>
    <dbReference type="NCBI Taxonomy" id="8665"/>
    <lineage>
        <taxon>Eukaryota</taxon>
        <taxon>Metazoa</taxon>
        <taxon>Chordata</taxon>
        <taxon>Craniata</taxon>
        <taxon>Vertebrata</taxon>
        <taxon>Euteleostomi</taxon>
        <taxon>Lepidosauria</taxon>
        <taxon>Squamata</taxon>
        <taxon>Bifurcata</taxon>
        <taxon>Unidentata</taxon>
        <taxon>Episquamata</taxon>
        <taxon>Toxicofera</taxon>
        <taxon>Serpentes</taxon>
        <taxon>Colubroidea</taxon>
        <taxon>Elapidae</taxon>
        <taxon>Elapinae</taxon>
        <taxon>Ophiophagus</taxon>
    </lineage>
</organism>
<evidence type="ECO:0000256" key="3">
    <source>
        <dbReference type="ARBA" id="ARBA00022473"/>
    </source>
</evidence>
<reference evidence="10 11" key="1">
    <citation type="journal article" date="2013" name="Proc. Natl. Acad. Sci. U.S.A.">
        <title>The king cobra genome reveals dynamic gene evolution and adaptation in the snake venom system.</title>
        <authorList>
            <person name="Vonk F.J."/>
            <person name="Casewell N.R."/>
            <person name="Henkel C.V."/>
            <person name="Heimberg A.M."/>
            <person name="Jansen H.J."/>
            <person name="McCleary R.J."/>
            <person name="Kerkkamp H.M."/>
            <person name="Vos R.A."/>
            <person name="Guerreiro I."/>
            <person name="Calvete J.J."/>
            <person name="Wuster W."/>
            <person name="Woods A.E."/>
            <person name="Logan J.M."/>
            <person name="Harrison R.A."/>
            <person name="Castoe T.A."/>
            <person name="de Koning A.P."/>
            <person name="Pollock D.D."/>
            <person name="Yandell M."/>
            <person name="Calderon D."/>
            <person name="Renjifo C."/>
            <person name="Currier R.B."/>
            <person name="Salgado D."/>
            <person name="Pla D."/>
            <person name="Sanz L."/>
            <person name="Hyder A.S."/>
            <person name="Ribeiro J.M."/>
            <person name="Arntzen J.W."/>
            <person name="van den Thillart G.E."/>
            <person name="Boetzer M."/>
            <person name="Pirovano W."/>
            <person name="Dirks R.P."/>
            <person name="Spaink H.P."/>
            <person name="Duboule D."/>
            <person name="McGlinn E."/>
            <person name="Kini R.M."/>
            <person name="Richardson M.K."/>
        </authorList>
    </citation>
    <scope>NUCLEOTIDE SEQUENCE</scope>
    <source>
        <tissue evidence="10">Blood</tissue>
    </source>
</reference>
<accession>V8P607</accession>
<dbReference type="InterPro" id="IPR004018">
    <property type="entry name" value="RPEL_repeat"/>
</dbReference>
<evidence type="ECO:0000256" key="6">
    <source>
        <dbReference type="ARBA" id="ARBA00022902"/>
    </source>
</evidence>
<comment type="caution">
    <text evidence="10">The sequence shown here is derived from an EMBL/GenBank/DDBJ whole genome shotgun (WGS) entry which is preliminary data.</text>
</comment>
<feature type="non-terminal residue" evidence="10">
    <location>
        <position position="1"/>
    </location>
</feature>
<evidence type="ECO:0000256" key="5">
    <source>
        <dbReference type="ARBA" id="ARBA00022737"/>
    </source>
</evidence>
<dbReference type="GO" id="GO:0003779">
    <property type="term" value="F:actin binding"/>
    <property type="evidence" value="ECO:0007669"/>
    <property type="project" value="UniProtKB-UniRule"/>
</dbReference>
<dbReference type="GO" id="GO:0030027">
    <property type="term" value="C:lamellipodium"/>
    <property type="evidence" value="ECO:0007669"/>
    <property type="project" value="UniProtKB-SubCell"/>
</dbReference>
<comment type="function">
    <text evidence="9">Regulator of protein phosphatase 1 (PP1) required for neural tube and optic fissure closure, and enteric neural crest cell (ENCCs) migration during development. Acts as an activator of PP1. During neural tube closure, localizes to the ventral neural tube and activates PP1, leading to down-regulate cell proliferation within cranial neural tissue and the neural retina. Also acts as a regulator of migration of enteric neural crest cells (ENCCs) by activating PP1, leading to repression of the integrin signaling through the rho/rock pathway.</text>
</comment>
<dbReference type="GO" id="GO:0072542">
    <property type="term" value="F:protein phosphatase activator activity"/>
    <property type="evidence" value="ECO:0007669"/>
    <property type="project" value="UniProtKB-UniRule"/>
</dbReference>
<evidence type="ECO:0000256" key="4">
    <source>
        <dbReference type="ARBA" id="ARBA00022490"/>
    </source>
</evidence>
<dbReference type="Gene3D" id="6.10.140.2130">
    <property type="match status" value="1"/>
</dbReference>
<comment type="similarity">
    <text evidence="1 9">Belongs to the phosphatase and actin regulator family.</text>
</comment>
<dbReference type="PANTHER" id="PTHR12751:SF4">
    <property type="entry name" value="PHOSPHATASE AND ACTIN REGULATOR 4"/>
    <property type="match status" value="1"/>
</dbReference>
<name>V8P607_OPHHA</name>
<dbReference type="AlphaFoldDB" id="V8P607"/>
<evidence type="ECO:0000256" key="9">
    <source>
        <dbReference type="RuleBase" id="RU367131"/>
    </source>
</evidence>
<keyword evidence="4 9" id="KW-0963">Cytoplasm</keyword>
<dbReference type="GO" id="GO:0061386">
    <property type="term" value="P:closure of optic fissure"/>
    <property type="evidence" value="ECO:0007669"/>
    <property type="project" value="UniProtKB-UniRule"/>
</dbReference>
<proteinExistence type="inferred from homology"/>
<dbReference type="SMART" id="SM00707">
    <property type="entry name" value="RPEL"/>
    <property type="match status" value="1"/>
</dbReference>
<comment type="subcellular location">
    <subcellularLocation>
        <location evidence="9">Cytoplasm</location>
    </subcellularLocation>
    <subcellularLocation>
        <location evidence="9">Cell projection</location>
        <location evidence="9">Lamellipodium</location>
    </subcellularLocation>
</comment>
<evidence type="ECO:0000256" key="1">
    <source>
        <dbReference type="ARBA" id="ARBA00009795"/>
    </source>
</evidence>
<evidence type="ECO:0000313" key="10">
    <source>
        <dbReference type="EMBL" id="ETE69322.1"/>
    </source>
</evidence>